<comment type="subunit">
    <text evidence="5 16">Heterotrimer of an alpha, a beta and a gamma subunit.</text>
</comment>
<evidence type="ECO:0000256" key="8">
    <source>
        <dbReference type="ARBA" id="ARBA00022692"/>
    </source>
</evidence>
<accession>A0AAU7NUU8</accession>
<evidence type="ECO:0000256" key="13">
    <source>
        <dbReference type="ARBA" id="ARBA00023136"/>
    </source>
</evidence>
<evidence type="ECO:0000256" key="7">
    <source>
        <dbReference type="ARBA" id="ARBA00022475"/>
    </source>
</evidence>
<dbReference type="Pfam" id="PF04277">
    <property type="entry name" value="OAD_gamma"/>
    <property type="match status" value="1"/>
</dbReference>
<dbReference type="KEGG" id="mech:Q9L42_001180"/>
<keyword evidence="14 16" id="KW-0739">Sodium transport</keyword>
<organism evidence="18 19">
    <name type="scientific">Methylomarinum roseum</name>
    <dbReference type="NCBI Taxonomy" id="3067653"/>
    <lineage>
        <taxon>Bacteria</taxon>
        <taxon>Pseudomonadati</taxon>
        <taxon>Pseudomonadota</taxon>
        <taxon>Gammaproteobacteria</taxon>
        <taxon>Methylococcales</taxon>
        <taxon>Methylococcaceae</taxon>
        <taxon>Methylomarinum</taxon>
    </lineage>
</organism>
<keyword evidence="7 16" id="KW-1003">Cell membrane</keyword>
<name>A0AAU7NUU8_9GAMM</name>
<proteinExistence type="inferred from homology"/>
<evidence type="ECO:0000313" key="18">
    <source>
        <dbReference type="EMBL" id="XBS20775.1"/>
    </source>
</evidence>
<dbReference type="HAMAP" id="MF_00404">
    <property type="entry name" value="OadG"/>
    <property type="match status" value="1"/>
</dbReference>
<keyword evidence="12 16" id="KW-0406">Ion transport</keyword>
<dbReference type="EMBL" id="CP157743">
    <property type="protein sequence ID" value="XBS20775.1"/>
    <property type="molecule type" value="Genomic_DNA"/>
</dbReference>
<reference evidence="18 19" key="1">
    <citation type="journal article" date="2024" name="Microbiology">
        <title>Methylomarinum rosea sp. nov., a novel halophilic methanotrophic bacterium from the hypersaline Lake Elton.</title>
        <authorList>
            <person name="Suleimanov R.Z."/>
            <person name="Oshkin I.Y."/>
            <person name="Danilova O.V."/>
            <person name="Suzina N.E."/>
            <person name="Dedysh S.N."/>
        </authorList>
    </citation>
    <scope>NUCLEOTIDE SEQUENCE [LARGE SCALE GENOMIC DNA]</scope>
    <source>
        <strain evidence="18 19">Ch1-1</strain>
    </source>
</reference>
<feature type="transmembrane region" description="Helical" evidence="16 17">
    <location>
        <begin position="12"/>
        <end position="33"/>
    </location>
</feature>
<evidence type="ECO:0000256" key="4">
    <source>
        <dbReference type="ARBA" id="ARBA00005844"/>
    </source>
</evidence>
<dbReference type="NCBIfam" id="TIGR01195">
    <property type="entry name" value="oadG_fam"/>
    <property type="match status" value="1"/>
</dbReference>
<evidence type="ECO:0000256" key="10">
    <source>
        <dbReference type="ARBA" id="ARBA00022989"/>
    </source>
</evidence>
<dbReference type="GO" id="GO:0036376">
    <property type="term" value="P:sodium ion export across plasma membrane"/>
    <property type="evidence" value="ECO:0007669"/>
    <property type="project" value="InterPro"/>
</dbReference>
<dbReference type="GO" id="GO:0005886">
    <property type="term" value="C:plasma membrane"/>
    <property type="evidence" value="ECO:0007669"/>
    <property type="project" value="UniProtKB-SubCell"/>
</dbReference>
<dbReference type="EC" id="7.2.4.2" evidence="16"/>
<keyword evidence="10 16" id="KW-1133">Transmembrane helix</keyword>
<keyword evidence="13 16" id="KW-0472">Membrane</keyword>
<dbReference type="InterPro" id="IPR023424">
    <property type="entry name" value="OadG"/>
</dbReference>
<evidence type="ECO:0000256" key="5">
    <source>
        <dbReference type="ARBA" id="ARBA00011869"/>
    </source>
</evidence>
<evidence type="ECO:0000256" key="9">
    <source>
        <dbReference type="ARBA" id="ARBA00022967"/>
    </source>
</evidence>
<evidence type="ECO:0000256" key="11">
    <source>
        <dbReference type="ARBA" id="ARBA00023053"/>
    </source>
</evidence>
<keyword evidence="6 16" id="KW-0813">Transport</keyword>
<gene>
    <name evidence="16" type="primary">oadG</name>
    <name evidence="18" type="ORF">Q9L42_001180</name>
</gene>
<comment type="similarity">
    <text evidence="4 16 17">Belongs to the OadG family.</text>
</comment>
<dbReference type="GO" id="GO:0008948">
    <property type="term" value="F:oxaloacetate decarboxylase activity"/>
    <property type="evidence" value="ECO:0007669"/>
    <property type="project" value="UniProtKB-UniRule"/>
</dbReference>
<evidence type="ECO:0000256" key="3">
    <source>
        <dbReference type="ARBA" id="ARBA00004162"/>
    </source>
</evidence>
<comment type="subcellular location">
    <subcellularLocation>
        <location evidence="3 16 17">Cell membrane</location>
        <topology evidence="3 16 17">Single-pass membrane protein</topology>
    </subcellularLocation>
</comment>
<evidence type="ECO:0000256" key="12">
    <source>
        <dbReference type="ARBA" id="ARBA00023065"/>
    </source>
</evidence>
<dbReference type="InterPro" id="IPR005899">
    <property type="entry name" value="Na_pump_deCOase"/>
</dbReference>
<comment type="function">
    <text evidence="2 16 17">Catalyzes the decarboxylation of oxaloacetate coupled to Na(+) translocation.</text>
</comment>
<evidence type="ECO:0000313" key="19">
    <source>
        <dbReference type="Proteomes" id="UP001225378"/>
    </source>
</evidence>
<dbReference type="Proteomes" id="UP001225378">
    <property type="component" value="Chromosome"/>
</dbReference>
<keyword evidence="8 16" id="KW-0812">Transmembrane</keyword>
<dbReference type="RefSeq" id="WP_305906448.1">
    <property type="nucleotide sequence ID" value="NZ_CP157743.1"/>
</dbReference>
<dbReference type="GO" id="GO:0015451">
    <property type="term" value="F:decarboxylation-driven active transmembrane transporter activity"/>
    <property type="evidence" value="ECO:0007669"/>
    <property type="project" value="UniProtKB-EC"/>
</dbReference>
<evidence type="ECO:0000256" key="6">
    <source>
        <dbReference type="ARBA" id="ARBA00022448"/>
    </source>
</evidence>
<evidence type="ECO:0000256" key="1">
    <source>
        <dbReference type="ARBA" id="ARBA00001959"/>
    </source>
</evidence>
<dbReference type="AlphaFoldDB" id="A0AAU7NUU8"/>
<evidence type="ECO:0000256" key="17">
    <source>
        <dbReference type="RuleBase" id="RU004278"/>
    </source>
</evidence>
<sequence length="78" mass="8446">MNEMMNQGLELMLTGMGIVFVFLAALIVAVNLMSSAIQRFFPSQQLVKSVPPVASGAVDQSVIAAITAAVTQYRRKHH</sequence>
<protein>
    <recommendedName>
        <fullName evidence="16">Probable oxaloacetate decarboxylase gamma chain</fullName>
        <ecNumber evidence="16">7.2.4.2</ecNumber>
    </recommendedName>
</protein>
<evidence type="ECO:0000256" key="2">
    <source>
        <dbReference type="ARBA" id="ARBA00003002"/>
    </source>
</evidence>
<comment type="catalytic activity">
    <reaction evidence="15 16 17">
        <text>oxaloacetate + 2 Na(+)(in) + H(+) = pyruvate + 2 Na(+)(out) + CO2</text>
        <dbReference type="Rhea" id="RHEA:57724"/>
        <dbReference type="ChEBI" id="CHEBI:15361"/>
        <dbReference type="ChEBI" id="CHEBI:15378"/>
        <dbReference type="ChEBI" id="CHEBI:16452"/>
        <dbReference type="ChEBI" id="CHEBI:16526"/>
        <dbReference type="ChEBI" id="CHEBI:29101"/>
        <dbReference type="EC" id="7.2.4.2"/>
    </reaction>
</comment>
<comment type="cofactor">
    <cofactor evidence="1 16 17">
        <name>Na(+)</name>
        <dbReference type="ChEBI" id="CHEBI:29101"/>
    </cofactor>
</comment>
<keyword evidence="9 16" id="KW-1278">Translocase</keyword>
<dbReference type="GO" id="GO:0015081">
    <property type="term" value="F:sodium ion transmembrane transporter activity"/>
    <property type="evidence" value="ECO:0007669"/>
    <property type="project" value="UniProtKB-UniRule"/>
</dbReference>
<evidence type="ECO:0000256" key="14">
    <source>
        <dbReference type="ARBA" id="ARBA00023201"/>
    </source>
</evidence>
<keyword evidence="11 16" id="KW-0915">Sodium</keyword>
<keyword evidence="19" id="KW-1185">Reference proteome</keyword>
<evidence type="ECO:0000256" key="15">
    <source>
        <dbReference type="ARBA" id="ARBA00048176"/>
    </source>
</evidence>
<evidence type="ECO:0000256" key="16">
    <source>
        <dbReference type="HAMAP-Rule" id="MF_00404"/>
    </source>
</evidence>